<dbReference type="WBParaSite" id="EVEC_0000757401-mRNA-1">
    <property type="protein sequence ID" value="EVEC_0000757401-mRNA-1"/>
    <property type="gene ID" value="EVEC_0000757401"/>
</dbReference>
<evidence type="ECO:0000313" key="2">
    <source>
        <dbReference type="EMBL" id="VDD92325.1"/>
    </source>
</evidence>
<evidence type="ECO:0000313" key="4">
    <source>
        <dbReference type="WBParaSite" id="EVEC_0000757401-mRNA-1"/>
    </source>
</evidence>
<reference evidence="4" key="1">
    <citation type="submission" date="2016-04" db="UniProtKB">
        <authorList>
            <consortium name="WormBaseParasite"/>
        </authorList>
    </citation>
    <scope>IDENTIFICATION</scope>
</reference>
<name>A0A158QAZ1_ENTVE</name>
<keyword evidence="3" id="KW-1185">Reference proteome</keyword>
<proteinExistence type="predicted"/>
<feature type="region of interest" description="Disordered" evidence="1">
    <location>
        <begin position="70"/>
        <end position="109"/>
    </location>
</feature>
<feature type="compositionally biased region" description="Polar residues" evidence="1">
    <location>
        <begin position="7"/>
        <end position="23"/>
    </location>
</feature>
<feature type="region of interest" description="Disordered" evidence="1">
    <location>
        <begin position="1"/>
        <end position="28"/>
    </location>
</feature>
<protein>
    <submittedName>
        <fullName evidence="4">Condensin complex subunit 2</fullName>
    </submittedName>
</protein>
<dbReference type="EMBL" id="UXUI01008764">
    <property type="protein sequence ID" value="VDD92325.1"/>
    <property type="molecule type" value="Genomic_DNA"/>
</dbReference>
<reference evidence="2 3" key="2">
    <citation type="submission" date="2018-10" db="EMBL/GenBank/DDBJ databases">
        <authorList>
            <consortium name="Pathogen Informatics"/>
        </authorList>
    </citation>
    <scope>NUCLEOTIDE SEQUENCE [LARGE SCALE GENOMIC DNA]</scope>
</reference>
<gene>
    <name evidence="2" type="ORF">EVEC_LOCUS7076</name>
</gene>
<feature type="compositionally biased region" description="Basic and acidic residues" evidence="1">
    <location>
        <begin position="83"/>
        <end position="100"/>
    </location>
</feature>
<dbReference type="Proteomes" id="UP000274131">
    <property type="component" value="Unassembled WGS sequence"/>
</dbReference>
<dbReference type="AlphaFoldDB" id="A0A158QAZ1"/>
<organism evidence="4">
    <name type="scientific">Enterobius vermicularis</name>
    <name type="common">Human pinworm</name>
    <dbReference type="NCBI Taxonomy" id="51028"/>
    <lineage>
        <taxon>Eukaryota</taxon>
        <taxon>Metazoa</taxon>
        <taxon>Ecdysozoa</taxon>
        <taxon>Nematoda</taxon>
        <taxon>Chromadorea</taxon>
        <taxon>Rhabditida</taxon>
        <taxon>Spirurina</taxon>
        <taxon>Oxyuridomorpha</taxon>
        <taxon>Oxyuroidea</taxon>
        <taxon>Oxyuridae</taxon>
        <taxon>Enterobius</taxon>
    </lineage>
</organism>
<evidence type="ECO:0000313" key="3">
    <source>
        <dbReference type="Proteomes" id="UP000274131"/>
    </source>
</evidence>
<sequence>MVAAKSRSPNQARQTSKRNSTLRKSIAKRSGEGCSLPYQFDFAPCIINEFITNEVERSKSEVTEKRYLRKESSLSRKNQLDTMDERSTDKQSVTVERDDSVQDVETSSLSRVQEFVPERLKGGDVSGKKLSVDKKTVEAFQLSSEKIGALEKLLDVDPDTNKKKKWERTESLFKRLSIPKYMAPEKKYHPLIRRTSRSVCNNLDFLLVNATAGSLELGNALRRENDTLQVNTFMNVAVSLYQKVEMVVVELAEDLLLRGDSGAKDRGRTRVVVIEVVVTCSVRIS</sequence>
<accession>A0A158QAZ1</accession>
<evidence type="ECO:0000256" key="1">
    <source>
        <dbReference type="SAM" id="MobiDB-lite"/>
    </source>
</evidence>